<keyword evidence="1" id="KW-0732">Signal</keyword>
<reference evidence="3" key="1">
    <citation type="submission" date="2016-01" db="EMBL/GenBank/DDBJ databases">
        <authorList>
            <person name="Mitreva M."/>
            <person name="Pepin K.H."/>
            <person name="Mihindukulasuriya K.A."/>
            <person name="Fulton R."/>
            <person name="Fronick C."/>
            <person name="O'Laughlin M."/>
            <person name="Miner T."/>
            <person name="Herter B."/>
            <person name="Rosa B.A."/>
            <person name="Cordes M."/>
            <person name="Tomlinson C."/>
            <person name="Wollam A."/>
            <person name="Palsikar V.B."/>
            <person name="Mardis E.R."/>
            <person name="Wilson R.K."/>
        </authorList>
    </citation>
    <scope>NUCLEOTIDE SEQUENCE [LARGE SCALE GENOMIC DNA]</scope>
    <source>
        <strain evidence="3">DNF00896</strain>
    </source>
</reference>
<proteinExistence type="predicted"/>
<dbReference type="EMBL" id="LSDA01000136">
    <property type="protein sequence ID" value="KXB54045.1"/>
    <property type="molecule type" value="Genomic_DNA"/>
</dbReference>
<dbReference type="AlphaFoldDB" id="A0A133ZF39"/>
<name>A0A133ZF39_9FIRM</name>
<evidence type="ECO:0000313" key="2">
    <source>
        <dbReference type="EMBL" id="KXB54045.1"/>
    </source>
</evidence>
<organism evidence="2 3">
    <name type="scientific">Lachnoanaerobaculum saburreum</name>
    <dbReference type="NCBI Taxonomy" id="467210"/>
    <lineage>
        <taxon>Bacteria</taxon>
        <taxon>Bacillati</taxon>
        <taxon>Bacillota</taxon>
        <taxon>Clostridia</taxon>
        <taxon>Lachnospirales</taxon>
        <taxon>Lachnospiraceae</taxon>
        <taxon>Lachnoanaerobaculum</taxon>
    </lineage>
</organism>
<dbReference type="Proteomes" id="UP000070394">
    <property type="component" value="Unassembled WGS sequence"/>
</dbReference>
<dbReference type="OrthoDB" id="2364035at2"/>
<keyword evidence="3" id="KW-1185">Reference proteome</keyword>
<dbReference type="STRING" id="467210.HMPREF1866_02441"/>
<gene>
    <name evidence="2" type="ORF">HMPREF1866_02441</name>
</gene>
<sequence>MKKIKKIVATLLTATMVFNLGMTGAFASTDDQYSFQPVILGGEITEEIISKADPYIDLGQNGLFEISNYDDLSKVLTVTEIELVEEQISNINIELRNSINASDIENISVDESSKLLTIYAKDTEDVLMATRGKEGVNKIEWRWFGIRVYLSKSVVNHILDAGVAAGAAYIGIQFPGVGIAIASAISAYLITEFGTQHISRAIYVDVGLKLPNLLDPGFVGIRGFGFQ</sequence>
<feature type="signal peptide" evidence="1">
    <location>
        <begin position="1"/>
        <end position="27"/>
    </location>
</feature>
<accession>A0A133ZF39</accession>
<dbReference type="PATRIC" id="fig|467210.3.peg.2415"/>
<evidence type="ECO:0000256" key="1">
    <source>
        <dbReference type="SAM" id="SignalP"/>
    </source>
</evidence>
<feature type="chain" id="PRO_5007460960" evidence="1">
    <location>
        <begin position="28"/>
        <end position="227"/>
    </location>
</feature>
<comment type="caution">
    <text evidence="2">The sequence shown here is derived from an EMBL/GenBank/DDBJ whole genome shotgun (WGS) entry which is preliminary data.</text>
</comment>
<dbReference type="RefSeq" id="WP_060932012.1">
    <property type="nucleotide sequence ID" value="NZ_KQ959846.1"/>
</dbReference>
<protein>
    <submittedName>
        <fullName evidence="2">Uncharacterized protein</fullName>
    </submittedName>
</protein>
<evidence type="ECO:0000313" key="3">
    <source>
        <dbReference type="Proteomes" id="UP000070394"/>
    </source>
</evidence>